<proteinExistence type="predicted"/>
<name>A0A3S4QRE4_9GAMM</name>
<sequence>MCPFVPSAIKYNNIYFTYFDNADENQVCILIDKLITEYLGIKNASKNKYLSIIVLFPENYSIETLAKVHIQSKIPCINNHIMLGVLFADNNAPSLHSTSFFPLRTQVPCLVMRDLTVHDLLFLNPKHYSIKQRINFLQKFIERFNNTTSIKNQEEVLQAKQLLNDYLQEISNAQ</sequence>
<dbReference type="Proteomes" id="UP000274100">
    <property type="component" value="Chromosome"/>
</dbReference>
<feature type="domain" description="DUF6875" evidence="1">
    <location>
        <begin position="1"/>
        <end position="146"/>
    </location>
</feature>
<evidence type="ECO:0000313" key="3">
    <source>
        <dbReference type="Proteomes" id="UP000274100"/>
    </source>
</evidence>
<gene>
    <name evidence="2" type="ORF">NCTC10297_00458</name>
</gene>
<dbReference type="Pfam" id="PF21780">
    <property type="entry name" value="DUF6875"/>
    <property type="match status" value="1"/>
</dbReference>
<organism evidence="2 3">
    <name type="scientific">Moraxella cuniculi</name>
    <dbReference type="NCBI Taxonomy" id="34061"/>
    <lineage>
        <taxon>Bacteria</taxon>
        <taxon>Pseudomonadati</taxon>
        <taxon>Pseudomonadota</taxon>
        <taxon>Gammaproteobacteria</taxon>
        <taxon>Moraxellales</taxon>
        <taxon>Moraxellaceae</taxon>
        <taxon>Moraxella</taxon>
    </lineage>
</organism>
<protein>
    <recommendedName>
        <fullName evidence="1">DUF6875 domain-containing protein</fullName>
    </recommendedName>
</protein>
<dbReference type="KEGG" id="mcun:NCTC10297_00458"/>
<dbReference type="AlphaFoldDB" id="A0A3S4QRE4"/>
<dbReference type="InterPro" id="IPR049240">
    <property type="entry name" value="DUF6875"/>
</dbReference>
<evidence type="ECO:0000313" key="2">
    <source>
        <dbReference type="EMBL" id="VEG12531.1"/>
    </source>
</evidence>
<reference evidence="2 3" key="1">
    <citation type="submission" date="2018-12" db="EMBL/GenBank/DDBJ databases">
        <authorList>
            <consortium name="Pathogen Informatics"/>
        </authorList>
    </citation>
    <scope>NUCLEOTIDE SEQUENCE [LARGE SCALE GENOMIC DNA]</scope>
    <source>
        <strain evidence="2 3">NCTC10297</strain>
    </source>
</reference>
<accession>A0A3S4QRE4</accession>
<dbReference type="EMBL" id="LR134343">
    <property type="protein sequence ID" value="VEG12531.1"/>
    <property type="molecule type" value="Genomic_DNA"/>
</dbReference>
<evidence type="ECO:0000259" key="1">
    <source>
        <dbReference type="Pfam" id="PF21780"/>
    </source>
</evidence>